<keyword evidence="3" id="KW-1185">Reference proteome</keyword>
<proteinExistence type="predicted"/>
<dbReference type="AlphaFoldDB" id="A0AAV2JIM4"/>
<evidence type="ECO:0000313" key="3">
    <source>
        <dbReference type="Proteomes" id="UP001497482"/>
    </source>
</evidence>
<gene>
    <name evidence="2" type="ORF">KC01_LOCUS6758</name>
</gene>
<protein>
    <submittedName>
        <fullName evidence="2">Uncharacterized protein</fullName>
    </submittedName>
</protein>
<organism evidence="2 3">
    <name type="scientific">Knipowitschia caucasica</name>
    <name type="common">Caucasian dwarf goby</name>
    <name type="synonym">Pomatoschistus caucasicus</name>
    <dbReference type="NCBI Taxonomy" id="637954"/>
    <lineage>
        <taxon>Eukaryota</taxon>
        <taxon>Metazoa</taxon>
        <taxon>Chordata</taxon>
        <taxon>Craniata</taxon>
        <taxon>Vertebrata</taxon>
        <taxon>Euteleostomi</taxon>
        <taxon>Actinopterygii</taxon>
        <taxon>Neopterygii</taxon>
        <taxon>Teleostei</taxon>
        <taxon>Neoteleostei</taxon>
        <taxon>Acanthomorphata</taxon>
        <taxon>Gobiaria</taxon>
        <taxon>Gobiiformes</taxon>
        <taxon>Gobioidei</taxon>
        <taxon>Gobiidae</taxon>
        <taxon>Gobiinae</taxon>
        <taxon>Knipowitschia</taxon>
    </lineage>
</organism>
<reference evidence="2 3" key="1">
    <citation type="submission" date="2024-04" db="EMBL/GenBank/DDBJ databases">
        <authorList>
            <person name="Waldvogel A.-M."/>
            <person name="Schoenle A."/>
        </authorList>
    </citation>
    <scope>NUCLEOTIDE SEQUENCE [LARGE SCALE GENOMIC DNA]</scope>
</reference>
<name>A0AAV2JIM4_KNICA</name>
<feature type="region of interest" description="Disordered" evidence="1">
    <location>
        <begin position="1"/>
        <end position="34"/>
    </location>
</feature>
<dbReference type="EMBL" id="OZ035834">
    <property type="protein sequence ID" value="CAL1575124.1"/>
    <property type="molecule type" value="Genomic_DNA"/>
</dbReference>
<evidence type="ECO:0000256" key="1">
    <source>
        <dbReference type="SAM" id="MobiDB-lite"/>
    </source>
</evidence>
<dbReference type="Proteomes" id="UP001497482">
    <property type="component" value="Chromosome 12"/>
</dbReference>
<sequence length="91" mass="9665">MCAGGVGSSREQAGSDPDSPGSVEQTRRYKSQSPTVLLLHPAHTLPHDGHGATQMCANTLNNSNASSRTSCDQLCHCRAAQCQDTQHKTTE</sequence>
<accession>A0AAV2JIM4</accession>
<evidence type="ECO:0000313" key="2">
    <source>
        <dbReference type="EMBL" id="CAL1575124.1"/>
    </source>
</evidence>